<reference evidence="1 2" key="1">
    <citation type="journal article" date="2022" name="Allergy">
        <title>Genome assembly and annotation of Periplaneta americana reveal a comprehensive cockroach allergen profile.</title>
        <authorList>
            <person name="Wang L."/>
            <person name="Xiong Q."/>
            <person name="Saelim N."/>
            <person name="Wang L."/>
            <person name="Nong W."/>
            <person name="Wan A.T."/>
            <person name="Shi M."/>
            <person name="Liu X."/>
            <person name="Cao Q."/>
            <person name="Hui J.H.L."/>
            <person name="Sookrung N."/>
            <person name="Leung T.F."/>
            <person name="Tungtrongchitr A."/>
            <person name="Tsui S.K.W."/>
        </authorList>
    </citation>
    <scope>NUCLEOTIDE SEQUENCE [LARGE SCALE GENOMIC DNA]</scope>
    <source>
        <strain evidence="1">PWHHKU_190912</strain>
    </source>
</reference>
<protein>
    <submittedName>
        <fullName evidence="1">Uncharacterized protein</fullName>
    </submittedName>
</protein>
<evidence type="ECO:0000313" key="2">
    <source>
        <dbReference type="Proteomes" id="UP001148838"/>
    </source>
</evidence>
<gene>
    <name evidence="1" type="ORF">ANN_04888</name>
</gene>
<dbReference type="Proteomes" id="UP001148838">
    <property type="component" value="Unassembled WGS sequence"/>
</dbReference>
<dbReference type="EMBL" id="JAJSOF020000013">
    <property type="protein sequence ID" value="KAJ4443220.1"/>
    <property type="molecule type" value="Genomic_DNA"/>
</dbReference>
<organism evidence="1 2">
    <name type="scientific">Periplaneta americana</name>
    <name type="common">American cockroach</name>
    <name type="synonym">Blatta americana</name>
    <dbReference type="NCBI Taxonomy" id="6978"/>
    <lineage>
        <taxon>Eukaryota</taxon>
        <taxon>Metazoa</taxon>
        <taxon>Ecdysozoa</taxon>
        <taxon>Arthropoda</taxon>
        <taxon>Hexapoda</taxon>
        <taxon>Insecta</taxon>
        <taxon>Pterygota</taxon>
        <taxon>Neoptera</taxon>
        <taxon>Polyneoptera</taxon>
        <taxon>Dictyoptera</taxon>
        <taxon>Blattodea</taxon>
        <taxon>Blattoidea</taxon>
        <taxon>Blattidae</taxon>
        <taxon>Blattinae</taxon>
        <taxon>Periplaneta</taxon>
    </lineage>
</organism>
<accession>A0ABQ8TC16</accession>
<sequence>MAGLCEGGNEPPGSLKAIKLGLNEALGILRLSDADTRKTWGSGPLELIRLLVCGWDLALSGAEAGWLTCQFRGFTAAWHQSYSHLSQGAQVSAHVGGDITASVPYPGLHSAFPRAA</sequence>
<comment type="caution">
    <text evidence="1">The sequence shown here is derived from an EMBL/GenBank/DDBJ whole genome shotgun (WGS) entry which is preliminary data.</text>
</comment>
<evidence type="ECO:0000313" key="1">
    <source>
        <dbReference type="EMBL" id="KAJ4443220.1"/>
    </source>
</evidence>
<proteinExistence type="predicted"/>
<keyword evidence="2" id="KW-1185">Reference proteome</keyword>
<name>A0ABQ8TC16_PERAM</name>